<evidence type="ECO:0000313" key="2">
    <source>
        <dbReference type="EMBL" id="MBA8920431.1"/>
    </source>
</evidence>
<dbReference type="EMBL" id="JACJIH010000001">
    <property type="protein sequence ID" value="MBA8920431.1"/>
    <property type="molecule type" value="Genomic_DNA"/>
</dbReference>
<organism evidence="2 3">
    <name type="scientific">Nesterenkonia jeotgali</name>
    <dbReference type="NCBI Taxonomy" id="317018"/>
    <lineage>
        <taxon>Bacteria</taxon>
        <taxon>Bacillati</taxon>
        <taxon>Actinomycetota</taxon>
        <taxon>Actinomycetes</taxon>
        <taxon>Micrococcales</taxon>
        <taxon>Micrococcaceae</taxon>
        <taxon>Nesterenkonia</taxon>
    </lineage>
</organism>
<evidence type="ECO:0008006" key="4">
    <source>
        <dbReference type="Google" id="ProtNLM"/>
    </source>
</evidence>
<dbReference type="AlphaFoldDB" id="A0A839FP57"/>
<sequence>MSAVEMAQRHRRDVDQLSMTASGELQSLWRNVDPDNIRDSWAEQVPRAAAVIGSGQLMAARSSESYTRNVLEEQGISPAGPRLNAEGFAGNTFPLGPRVGFPLEVAAMTPAFMALRYIGAGYDVERSLAAGMVNLVTKSQTAIADASRQAEGVTASSAEARVVQVRVVSPGACSRCIILAGRTYRDASFLRHPSCNCTAMPSDEASAAQYTTDPYAHFQGLSQDDQDRKFGKANAQAVRDGADIFQVVNAQREMYTTAGGSLATRAGTTRRGTFGRMEQQAGRTRDRRGAERYGSATRHRMVPEEIYKQAPGDRARQVELLEEYGFILPQGQVPTGAIRGFNDRSLARPSFTYRDGQWVDDAN</sequence>
<comment type="caution">
    <text evidence="2">The sequence shown here is derived from an EMBL/GenBank/DDBJ whole genome shotgun (WGS) entry which is preliminary data.</text>
</comment>
<evidence type="ECO:0000256" key="1">
    <source>
        <dbReference type="SAM" id="MobiDB-lite"/>
    </source>
</evidence>
<name>A0A839FP57_9MICC</name>
<reference evidence="2 3" key="1">
    <citation type="submission" date="2020-08" db="EMBL/GenBank/DDBJ databases">
        <title>Sequencing the genomes of 1000 actinobacteria strains.</title>
        <authorList>
            <person name="Klenk H.-P."/>
        </authorList>
    </citation>
    <scope>NUCLEOTIDE SEQUENCE [LARGE SCALE GENOMIC DNA]</scope>
    <source>
        <strain evidence="2 3">DSM 19081</strain>
    </source>
</reference>
<feature type="region of interest" description="Disordered" evidence="1">
    <location>
        <begin position="276"/>
        <end position="297"/>
    </location>
</feature>
<gene>
    <name evidence="2" type="ORF">HNR24_000364</name>
</gene>
<evidence type="ECO:0000313" key="3">
    <source>
        <dbReference type="Proteomes" id="UP000546252"/>
    </source>
</evidence>
<dbReference type="Proteomes" id="UP000546252">
    <property type="component" value="Unassembled WGS sequence"/>
</dbReference>
<proteinExistence type="predicted"/>
<dbReference type="RefSeq" id="WP_182494843.1">
    <property type="nucleotide sequence ID" value="NZ_BAAAKT010000002.1"/>
</dbReference>
<accession>A0A839FP57</accession>
<protein>
    <recommendedName>
        <fullName evidence="4">Capsid maturation protease</fullName>
    </recommendedName>
</protein>